<organism evidence="1 2">
    <name type="scientific">Embleya hyalina</name>
    <dbReference type="NCBI Taxonomy" id="516124"/>
    <lineage>
        <taxon>Bacteria</taxon>
        <taxon>Bacillati</taxon>
        <taxon>Actinomycetota</taxon>
        <taxon>Actinomycetes</taxon>
        <taxon>Kitasatosporales</taxon>
        <taxon>Streptomycetaceae</taxon>
        <taxon>Embleya</taxon>
    </lineage>
</organism>
<comment type="caution">
    <text evidence="1">The sequence shown here is derived from an EMBL/GenBank/DDBJ whole genome shotgun (WGS) entry which is preliminary data.</text>
</comment>
<name>A0A401YXD8_9ACTN</name>
<gene>
    <name evidence="1" type="ORF">EHYA_06965</name>
</gene>
<proteinExistence type="predicted"/>
<evidence type="ECO:0000313" key="2">
    <source>
        <dbReference type="Proteomes" id="UP000286931"/>
    </source>
</evidence>
<dbReference type="Proteomes" id="UP000286931">
    <property type="component" value="Unassembled WGS sequence"/>
</dbReference>
<dbReference type="AlphaFoldDB" id="A0A401YXD8"/>
<evidence type="ECO:0000313" key="1">
    <source>
        <dbReference type="EMBL" id="GCD99251.1"/>
    </source>
</evidence>
<accession>A0A401YXD8</accession>
<dbReference type="EMBL" id="BIFH01000031">
    <property type="protein sequence ID" value="GCD99251.1"/>
    <property type="molecule type" value="Genomic_DNA"/>
</dbReference>
<sequence length="164" mass="17715">MSVTGDGYAACDHAGMAWDVVFFLAPDDEAATATQGTGPGRAFESVACRFLEPDSAIAEWDMYFSEPSADIPAPELLHRWWPERVVGPFNDGVEVFALPQRLIRALADAGPTELAELAHHWTARIRATDGDDMTDDDLLAVVQEVARLAASAVDTGGGLYSWSF</sequence>
<reference evidence="1 2" key="1">
    <citation type="submission" date="2018-12" db="EMBL/GenBank/DDBJ databases">
        <title>Draft genome sequence of Embleya hyalina NBRC 13850T.</title>
        <authorList>
            <person name="Komaki H."/>
            <person name="Hosoyama A."/>
            <person name="Kimura A."/>
            <person name="Ichikawa N."/>
            <person name="Tamura T."/>
        </authorList>
    </citation>
    <scope>NUCLEOTIDE SEQUENCE [LARGE SCALE GENOMIC DNA]</scope>
    <source>
        <strain evidence="1 2">NBRC 13850</strain>
    </source>
</reference>
<protein>
    <submittedName>
        <fullName evidence="1">Uncharacterized protein</fullName>
    </submittedName>
</protein>
<keyword evidence="2" id="KW-1185">Reference proteome</keyword>